<evidence type="ECO:0000313" key="1">
    <source>
        <dbReference type="EMBL" id="AGY59528.1"/>
    </source>
</evidence>
<proteinExistence type="predicted"/>
<dbReference type="KEGG" id="glj:GKIL_3282"/>
<dbReference type="STRING" id="1183438.GKIL_3282"/>
<accession>U5QKX7</accession>
<dbReference type="AlphaFoldDB" id="U5QKX7"/>
<reference evidence="1 2" key="1">
    <citation type="journal article" date="2013" name="PLoS ONE">
        <title>Cultivation and Complete Genome Sequencing of Gloeobacter kilaueensis sp. nov., from a Lava Cave in Kilauea Caldera, Hawai'i.</title>
        <authorList>
            <person name="Saw J.H."/>
            <person name="Schatz M."/>
            <person name="Brown M.V."/>
            <person name="Kunkel D.D."/>
            <person name="Foster J.S."/>
            <person name="Shick H."/>
            <person name="Christensen S."/>
            <person name="Hou S."/>
            <person name="Wan X."/>
            <person name="Donachie S.P."/>
        </authorList>
    </citation>
    <scope>NUCLEOTIDE SEQUENCE [LARGE SCALE GENOMIC DNA]</scope>
    <source>
        <strain evidence="2">JS</strain>
    </source>
</reference>
<evidence type="ECO:0000313" key="2">
    <source>
        <dbReference type="Proteomes" id="UP000017396"/>
    </source>
</evidence>
<name>U5QKX7_GLOK1</name>
<dbReference type="eggNOG" id="COG5340">
    <property type="taxonomic scope" value="Bacteria"/>
</dbReference>
<protein>
    <submittedName>
        <fullName evidence="1">Transcriptional regulator</fullName>
    </submittedName>
</protein>
<dbReference type="RefSeq" id="WP_023174814.1">
    <property type="nucleotide sequence ID" value="NC_022600.1"/>
</dbReference>
<dbReference type="EMBL" id="CP003587">
    <property type="protein sequence ID" value="AGY59528.1"/>
    <property type="molecule type" value="Genomic_DNA"/>
</dbReference>
<dbReference type="HOGENOM" id="CLU_089333_0_1_3"/>
<gene>
    <name evidence="1" type="ORF">GKIL_3282</name>
</gene>
<dbReference type="Proteomes" id="UP000017396">
    <property type="component" value="Chromosome"/>
</dbReference>
<keyword evidence="2" id="KW-1185">Reference proteome</keyword>
<sequence length="204" mass="22978">MAKARQQGPESRRISHTALVRSSQVRGQKSRKTLLKTLQQQNAIAPVGKGIWRNISVPPSQFHSFVEPAFRSPQGVVCLLSALSFHRLTTQQPARVWFAIKQDGKPPKTSEIQLEVVRMADICLQEGVEEHRIEGVPVRITSAARTVADCFKFRNRVGIDVAIEALRDCLRKRLASPVEIRRYAQICRVAKVMAPYLETILETL</sequence>
<organism evidence="1 2">
    <name type="scientific">Gloeobacter kilaueensis (strain ATCC BAA-2537 / CCAP 1431/1 / ULC 316 / JS1)</name>
    <dbReference type="NCBI Taxonomy" id="1183438"/>
    <lineage>
        <taxon>Bacteria</taxon>
        <taxon>Bacillati</taxon>
        <taxon>Cyanobacteriota</taxon>
        <taxon>Cyanophyceae</taxon>
        <taxon>Gloeobacterales</taxon>
        <taxon>Gloeobacteraceae</taxon>
        <taxon>Gloeobacter</taxon>
    </lineage>
</organism>